<evidence type="ECO:0000256" key="1">
    <source>
        <dbReference type="ARBA" id="ARBA00004473"/>
    </source>
</evidence>
<dbReference type="Gene3D" id="1.20.120.1630">
    <property type="match status" value="1"/>
</dbReference>
<protein>
    <submittedName>
        <fullName evidence="12">Lamin-B receptor-like isoform X1</fullName>
    </submittedName>
</protein>
<keyword evidence="7 10" id="KW-0472">Membrane</keyword>
<keyword evidence="8" id="KW-0675">Receptor</keyword>
<proteinExistence type="inferred from homology"/>
<keyword evidence="3" id="KW-0597">Phosphoprotein</keyword>
<feature type="transmembrane region" description="Helical" evidence="10">
    <location>
        <begin position="134"/>
        <end position="154"/>
    </location>
</feature>
<dbReference type="Pfam" id="PF01222">
    <property type="entry name" value="ERG4_ERG24"/>
    <property type="match status" value="1"/>
</dbReference>
<feature type="transmembrane region" description="Helical" evidence="10">
    <location>
        <begin position="174"/>
        <end position="194"/>
    </location>
</feature>
<comment type="subcellular location">
    <subcellularLocation>
        <location evidence="1">Nucleus inner membrane</location>
        <topology evidence="1">Multi-pass membrane protein</topology>
    </subcellularLocation>
</comment>
<feature type="transmembrane region" description="Helical" evidence="10">
    <location>
        <begin position="40"/>
        <end position="65"/>
    </location>
</feature>
<evidence type="ECO:0000256" key="3">
    <source>
        <dbReference type="ARBA" id="ARBA00022553"/>
    </source>
</evidence>
<keyword evidence="4 10" id="KW-0812">Transmembrane</keyword>
<dbReference type="PANTHER" id="PTHR21257:SF55">
    <property type="entry name" value="DELTA(14)-STEROL REDUCTASE LBR"/>
    <property type="match status" value="1"/>
</dbReference>
<name>A0ABM1SJ21_LIMPO</name>
<evidence type="ECO:0000256" key="9">
    <source>
        <dbReference type="ARBA" id="ARBA00023242"/>
    </source>
</evidence>
<keyword evidence="6" id="KW-0238">DNA-binding</keyword>
<feature type="transmembrane region" description="Helical" evidence="10">
    <location>
        <begin position="285"/>
        <end position="303"/>
    </location>
</feature>
<reference evidence="12" key="1">
    <citation type="submission" date="2025-08" db="UniProtKB">
        <authorList>
            <consortium name="RefSeq"/>
        </authorList>
    </citation>
    <scope>IDENTIFICATION</scope>
    <source>
        <tissue evidence="12">Muscle</tissue>
    </source>
</reference>
<dbReference type="InterPro" id="IPR001171">
    <property type="entry name" value="ERG24_DHCR-like"/>
</dbReference>
<organism evidence="11 12">
    <name type="scientific">Limulus polyphemus</name>
    <name type="common">Atlantic horseshoe crab</name>
    <dbReference type="NCBI Taxonomy" id="6850"/>
    <lineage>
        <taxon>Eukaryota</taxon>
        <taxon>Metazoa</taxon>
        <taxon>Ecdysozoa</taxon>
        <taxon>Arthropoda</taxon>
        <taxon>Chelicerata</taxon>
        <taxon>Merostomata</taxon>
        <taxon>Xiphosura</taxon>
        <taxon>Limulidae</taxon>
        <taxon>Limulus</taxon>
    </lineage>
</organism>
<evidence type="ECO:0000256" key="4">
    <source>
        <dbReference type="ARBA" id="ARBA00022692"/>
    </source>
</evidence>
<dbReference type="RefSeq" id="XP_022243626.1">
    <property type="nucleotide sequence ID" value="XM_022387918.1"/>
</dbReference>
<feature type="transmembrane region" description="Helical" evidence="10">
    <location>
        <begin position="12"/>
        <end position="34"/>
    </location>
</feature>
<comment type="similarity">
    <text evidence="2">Belongs to the ERG4/ERG24 family.</text>
</comment>
<accession>A0ABM1SJ21</accession>
<evidence type="ECO:0000256" key="8">
    <source>
        <dbReference type="ARBA" id="ARBA00023170"/>
    </source>
</evidence>
<keyword evidence="9" id="KW-0539">Nucleus</keyword>
<dbReference type="GeneID" id="106461073"/>
<evidence type="ECO:0000256" key="5">
    <source>
        <dbReference type="ARBA" id="ARBA00022989"/>
    </source>
</evidence>
<gene>
    <name evidence="12" type="primary">LOC106461073</name>
</gene>
<evidence type="ECO:0000256" key="6">
    <source>
        <dbReference type="ARBA" id="ARBA00023125"/>
    </source>
</evidence>
<feature type="transmembrane region" description="Helical" evidence="10">
    <location>
        <begin position="200"/>
        <end position="220"/>
    </location>
</feature>
<evidence type="ECO:0000256" key="2">
    <source>
        <dbReference type="ARBA" id="ARBA00005402"/>
    </source>
</evidence>
<evidence type="ECO:0000313" key="11">
    <source>
        <dbReference type="Proteomes" id="UP000694941"/>
    </source>
</evidence>
<sequence>MEFCMCMKNIFCLFVLGFAELIVSLLVLFVLGYFNFPLTFVYSHFIHLIVASVLFSFVFSVWLYFKSFQAPTYNINPEATTGYQYYDFFVGREVHPRIGKMFDIKLFVLNAGMISWAVVDVCLVFKSFMDKGCVNYPLALTAVFQLIYIINYLWHAEYFLSSTTIQYEGVGYQLIIVFFTLTPFFYCIPVLYLVNYRQYVSNYCIFGIAALYSLGLYIYTQSNREKYMFRRNAHDRSLINLESIPSLNGKRLLISGWWGFVRHPNKLGDIIIFVAWTLPCGFENIFPYLPAFFVIMYLVYQVLKSERKCEIRHGAAWIRYTSCVQSRIFPQVF</sequence>
<evidence type="ECO:0000313" key="12">
    <source>
        <dbReference type="RefSeq" id="XP_022243626.1"/>
    </source>
</evidence>
<dbReference type="Proteomes" id="UP000694941">
    <property type="component" value="Unplaced"/>
</dbReference>
<keyword evidence="11" id="KW-1185">Reference proteome</keyword>
<dbReference type="PANTHER" id="PTHR21257">
    <property type="entry name" value="DELTA(14)-STEROL REDUCTASE"/>
    <property type="match status" value="1"/>
</dbReference>
<evidence type="ECO:0000256" key="10">
    <source>
        <dbReference type="SAM" id="Phobius"/>
    </source>
</evidence>
<keyword evidence="5 10" id="KW-1133">Transmembrane helix</keyword>
<evidence type="ECO:0000256" key="7">
    <source>
        <dbReference type="ARBA" id="ARBA00023136"/>
    </source>
</evidence>